<evidence type="ECO:0000256" key="1">
    <source>
        <dbReference type="SAM" id="MobiDB-lite"/>
    </source>
</evidence>
<feature type="transmembrane region" description="Helical" evidence="2">
    <location>
        <begin position="526"/>
        <end position="546"/>
    </location>
</feature>
<dbReference type="Proteomes" id="UP000680185">
    <property type="component" value="Unassembled WGS sequence"/>
</dbReference>
<name>A0A8T4L2H6_9ARCH</name>
<accession>A0A8T4L2H6</accession>
<feature type="region of interest" description="Disordered" evidence="1">
    <location>
        <begin position="482"/>
        <end position="509"/>
    </location>
</feature>
<protein>
    <recommendedName>
        <fullName evidence="5">Ig-like domain-containing protein</fullName>
    </recommendedName>
</protein>
<dbReference type="InterPro" id="IPR013783">
    <property type="entry name" value="Ig-like_fold"/>
</dbReference>
<proteinExistence type="predicted"/>
<comment type="caution">
    <text evidence="3">The sequence shown here is derived from an EMBL/GenBank/DDBJ whole genome shotgun (WGS) entry which is preliminary data.</text>
</comment>
<sequence length="608" mass="64403">MIALLAFASFAAALPSATITAPAFTNSQTPTFTITYSDANGMELSCNGSFSNSFVAISGTYSGLDITSCIPGEGSKQAFLRVESSDANTFDTNTWLVYDTTKPTITAVAPSGLQTSDFDVNFTISDTLSGIASASYTSPTFGNGTIPLDQNKITISTDGNHAITYYATDNAGNQSDSTSIASIGGDSSSPYWDVNNDSQTSIVISGESGMLCRWGTADAVWSSMTNECSVSGTQATCNLGSLSQGSSQAYYISCKDSAGNEQTNAQNIDLSFGVDWTAPSITSAGPSGVQSSSSVTLTAATNEASTCKYGISDVSYDSMSGSSSASATSHSWSLTNLTDGSYAYYIRCRDSAGLDSDKATTSFTVSTTPLAVPDSSATDTTNPTVHWVEPINNATVYGIVKLKASASDNKGIKSMIFYYGSKMIARVSSKEGDYYVADWNTIDLNETTYQLSAIAYDTSNNSASDLITVKISKTPITQVQDENEPIVSVADENESVAEKQEGGSKKTSANTASGLAAFSTLTNKNIALAVMIIGIIALALMAYAKFGKGKGERSFKSSFSFEKIAGFKSRSEKNAELPKRNFKRQEKKEEQSSLSQAKRYKTDFEDWN</sequence>
<reference evidence="3" key="1">
    <citation type="submission" date="2021-03" db="EMBL/GenBank/DDBJ databases">
        <authorList>
            <person name="Jaffe A."/>
        </authorList>
    </citation>
    <scope>NUCLEOTIDE SEQUENCE</scope>
    <source>
        <strain evidence="3">RIFCSPLOWO2_01_FULL_43_13</strain>
    </source>
</reference>
<dbReference type="Gene3D" id="2.60.40.10">
    <property type="entry name" value="Immunoglobulins"/>
    <property type="match status" value="1"/>
</dbReference>
<keyword evidence="2" id="KW-1133">Transmembrane helix</keyword>
<gene>
    <name evidence="3" type="ORF">J4478_00965</name>
</gene>
<organism evidence="3 4">
    <name type="scientific">Candidatus Iainarchaeum sp</name>
    <dbReference type="NCBI Taxonomy" id="3101447"/>
    <lineage>
        <taxon>Archaea</taxon>
        <taxon>Candidatus Iainarchaeota</taxon>
        <taxon>Candidatus Iainarchaeia</taxon>
        <taxon>Candidatus Iainarchaeales</taxon>
        <taxon>Candidatus Iainarchaeaceae</taxon>
        <taxon>Candidatus Iainarchaeum</taxon>
    </lineage>
</organism>
<dbReference type="Pfam" id="PF17957">
    <property type="entry name" value="Big_7"/>
    <property type="match status" value="1"/>
</dbReference>
<evidence type="ECO:0000313" key="4">
    <source>
        <dbReference type="Proteomes" id="UP000680185"/>
    </source>
</evidence>
<dbReference type="EMBL" id="JAGVWB010000005">
    <property type="protein sequence ID" value="MBS3057955.1"/>
    <property type="molecule type" value="Genomic_DNA"/>
</dbReference>
<evidence type="ECO:0008006" key="5">
    <source>
        <dbReference type="Google" id="ProtNLM"/>
    </source>
</evidence>
<feature type="compositionally biased region" description="Basic and acidic residues" evidence="1">
    <location>
        <begin position="571"/>
        <end position="591"/>
    </location>
</feature>
<dbReference type="AlphaFoldDB" id="A0A8T4L2H6"/>
<feature type="region of interest" description="Disordered" evidence="1">
    <location>
        <begin position="571"/>
        <end position="608"/>
    </location>
</feature>
<keyword evidence="2" id="KW-0812">Transmembrane</keyword>
<keyword evidence="2" id="KW-0472">Membrane</keyword>
<reference evidence="3" key="2">
    <citation type="submission" date="2021-05" db="EMBL/GenBank/DDBJ databases">
        <title>Protein family content uncovers lineage relationships and bacterial pathway maintenance mechanisms in DPANN archaea.</title>
        <authorList>
            <person name="Castelle C.J."/>
            <person name="Meheust R."/>
            <person name="Jaffe A.L."/>
            <person name="Seitz K."/>
            <person name="Gong X."/>
            <person name="Baker B.J."/>
            <person name="Banfield J.F."/>
        </authorList>
    </citation>
    <scope>NUCLEOTIDE SEQUENCE</scope>
    <source>
        <strain evidence="3">RIFCSPLOWO2_01_FULL_43_13</strain>
    </source>
</reference>
<evidence type="ECO:0000256" key="2">
    <source>
        <dbReference type="SAM" id="Phobius"/>
    </source>
</evidence>
<evidence type="ECO:0000313" key="3">
    <source>
        <dbReference type="EMBL" id="MBS3057955.1"/>
    </source>
</evidence>